<dbReference type="PROSITE" id="PS51257">
    <property type="entry name" value="PROKAR_LIPOPROTEIN"/>
    <property type="match status" value="1"/>
</dbReference>
<evidence type="ECO:0000256" key="1">
    <source>
        <dbReference type="SAM" id="Phobius"/>
    </source>
</evidence>
<dbReference type="Pfam" id="PF15843">
    <property type="entry name" value="DUF4719"/>
    <property type="match status" value="1"/>
</dbReference>
<reference evidence="3" key="1">
    <citation type="submission" date="2025-08" db="UniProtKB">
        <authorList>
            <consortium name="RefSeq"/>
        </authorList>
    </citation>
    <scope>IDENTIFICATION</scope>
    <source>
        <tissue evidence="3">Muscle</tissue>
    </source>
</reference>
<dbReference type="PANTHER" id="PTHR38505">
    <property type="entry name" value="HYPOTHETICAL PROTEIN LOC100362176"/>
    <property type="match status" value="1"/>
</dbReference>
<accession>A0A9Q9X455</accession>
<keyword evidence="1" id="KW-1133">Transmembrane helix</keyword>
<organism evidence="3">
    <name type="scientific">Cyprinus carpio</name>
    <name type="common">Common carp</name>
    <dbReference type="NCBI Taxonomy" id="7962"/>
    <lineage>
        <taxon>Eukaryota</taxon>
        <taxon>Metazoa</taxon>
        <taxon>Chordata</taxon>
        <taxon>Craniata</taxon>
        <taxon>Vertebrata</taxon>
        <taxon>Euteleostomi</taxon>
        <taxon>Actinopterygii</taxon>
        <taxon>Neopterygii</taxon>
        <taxon>Teleostei</taxon>
        <taxon>Ostariophysi</taxon>
        <taxon>Cypriniformes</taxon>
        <taxon>Cyprinidae</taxon>
        <taxon>Cyprininae</taxon>
        <taxon>Cyprinus</taxon>
    </lineage>
</organism>
<evidence type="ECO:0000256" key="2">
    <source>
        <dbReference type="SAM" id="SignalP"/>
    </source>
</evidence>
<evidence type="ECO:0000313" key="3">
    <source>
        <dbReference type="RefSeq" id="XP_042594887.1"/>
    </source>
</evidence>
<dbReference type="PANTHER" id="PTHR38505:SF1">
    <property type="entry name" value="RIKEN CDNA 1110032F04 GENE"/>
    <property type="match status" value="1"/>
</dbReference>
<feature type="signal peptide" evidence="2">
    <location>
        <begin position="1"/>
        <end position="20"/>
    </location>
</feature>
<keyword evidence="1" id="KW-0812">Transmembrane</keyword>
<keyword evidence="2" id="KW-0732">Signal</keyword>
<name>A0A9Q9X455_CYPCA</name>
<dbReference type="InterPro" id="IPR031696">
    <property type="entry name" value="DUF4719"/>
</dbReference>
<proteinExistence type="predicted"/>
<dbReference type="RefSeq" id="XP_042594887.1">
    <property type="nucleotide sequence ID" value="XM_042738953.1"/>
</dbReference>
<dbReference type="OrthoDB" id="9837880at2759"/>
<feature type="chain" id="PRO_5040437459" evidence="2">
    <location>
        <begin position="21"/>
        <end position="170"/>
    </location>
</feature>
<feature type="transmembrane region" description="Helical" evidence="1">
    <location>
        <begin position="62"/>
        <end position="83"/>
    </location>
</feature>
<dbReference type="AlphaFoldDB" id="A0A9Q9X455"/>
<gene>
    <name evidence="3" type="primary">LOC109063922</name>
</gene>
<sequence length="170" mass="19068">MRTRILLSVASGFMSFSCEAVRSCAESQCAEDQRCCTQNSSSSSTTSVRQLPPHTFLDNLEWMVRKLSGLLILLLLFVVGYFIQRVVCPRPRRQTPEEPSLLHGHASQDSLTGDFSSPVLLLPTYEEVNYLPTYEEIMMEVNGDNLNSNSGAIEQRQATLHTSRRPINSL</sequence>
<dbReference type="KEGG" id="ccar:109063922"/>
<keyword evidence="1" id="KW-0472">Membrane</keyword>
<dbReference type="GeneID" id="109063922"/>
<protein>
    <submittedName>
        <fullName evidence="3">Uncharacterized membrane protein C3orf80</fullName>
    </submittedName>
</protein>
<dbReference type="Proteomes" id="UP001155660">
    <property type="component" value="Chromosome B15"/>
</dbReference>